<dbReference type="EMBL" id="CADCVL010000060">
    <property type="protein sequence ID" value="CAA9466905.1"/>
    <property type="molecule type" value="Genomic_DNA"/>
</dbReference>
<dbReference type="Gene3D" id="3.30.530.20">
    <property type="match status" value="1"/>
</dbReference>
<sequence length="173" mass="19810">MEPVSVDVTIDLPREEVFEYLADIANHPEFMDHFTSEWRLTRVDSYGEGAGARFHLDARFNRFSWADISFVEVRPPFRILGVGRGGKYNRNKLWWEWRLDPVSGGSTRVTFTAESEGALPTDRLMEGFLHRAWFKRNARKALGRLQRILEEGKDRGERATVAGLSAPAGAFEH</sequence>
<evidence type="ECO:0000313" key="1">
    <source>
        <dbReference type="EMBL" id="CAA9466905.1"/>
    </source>
</evidence>
<dbReference type="InterPro" id="IPR023393">
    <property type="entry name" value="START-like_dom_sf"/>
</dbReference>
<proteinExistence type="predicted"/>
<dbReference type="InterPro" id="IPR019587">
    <property type="entry name" value="Polyketide_cyclase/dehydratase"/>
</dbReference>
<name>A0A6J4RER6_9ACTN</name>
<gene>
    <name evidence="1" type="ORF">AVDCRST_MAG65-378</name>
</gene>
<dbReference type="AlphaFoldDB" id="A0A6J4RER6"/>
<evidence type="ECO:0008006" key="2">
    <source>
        <dbReference type="Google" id="ProtNLM"/>
    </source>
</evidence>
<dbReference type="Pfam" id="PF10604">
    <property type="entry name" value="Polyketide_cyc2"/>
    <property type="match status" value="1"/>
</dbReference>
<accession>A0A6J4RER6</accession>
<protein>
    <recommendedName>
        <fullName evidence="2">Coenzyme Q-binding protein COQ10 START domain-containing protein</fullName>
    </recommendedName>
</protein>
<dbReference type="CDD" id="cd07812">
    <property type="entry name" value="SRPBCC"/>
    <property type="match status" value="1"/>
</dbReference>
<dbReference type="SUPFAM" id="SSF55961">
    <property type="entry name" value="Bet v1-like"/>
    <property type="match status" value="1"/>
</dbReference>
<organism evidence="1">
    <name type="scientific">uncultured Solirubrobacteraceae bacterium</name>
    <dbReference type="NCBI Taxonomy" id="1162706"/>
    <lineage>
        <taxon>Bacteria</taxon>
        <taxon>Bacillati</taxon>
        <taxon>Actinomycetota</taxon>
        <taxon>Thermoleophilia</taxon>
        <taxon>Solirubrobacterales</taxon>
        <taxon>Solirubrobacteraceae</taxon>
        <taxon>environmental samples</taxon>
    </lineage>
</organism>
<reference evidence="1" key="1">
    <citation type="submission" date="2020-02" db="EMBL/GenBank/DDBJ databases">
        <authorList>
            <person name="Meier V. D."/>
        </authorList>
    </citation>
    <scope>NUCLEOTIDE SEQUENCE</scope>
    <source>
        <strain evidence="1">AVDCRST_MAG65</strain>
    </source>
</reference>